<organism evidence="2 3">
    <name type="scientific">Paramecium sonneborni</name>
    <dbReference type="NCBI Taxonomy" id="65129"/>
    <lineage>
        <taxon>Eukaryota</taxon>
        <taxon>Sar</taxon>
        <taxon>Alveolata</taxon>
        <taxon>Ciliophora</taxon>
        <taxon>Intramacronucleata</taxon>
        <taxon>Oligohymenophorea</taxon>
        <taxon>Peniculida</taxon>
        <taxon>Parameciidae</taxon>
        <taxon>Paramecium</taxon>
    </lineage>
</organism>
<proteinExistence type="predicted"/>
<feature type="coiled-coil region" evidence="1">
    <location>
        <begin position="229"/>
        <end position="305"/>
    </location>
</feature>
<protein>
    <submittedName>
        <fullName evidence="2">Uncharacterized protein</fullName>
    </submittedName>
</protein>
<gene>
    <name evidence="2" type="ORF">PSON_ATCC_30995.1.T0180374</name>
</gene>
<dbReference type="EMBL" id="CAJJDN010000018">
    <property type="protein sequence ID" value="CAD8064189.1"/>
    <property type="molecule type" value="Genomic_DNA"/>
</dbReference>
<evidence type="ECO:0000313" key="3">
    <source>
        <dbReference type="Proteomes" id="UP000692954"/>
    </source>
</evidence>
<feature type="coiled-coil region" evidence="1">
    <location>
        <begin position="12"/>
        <end position="39"/>
    </location>
</feature>
<feature type="coiled-coil region" evidence="1">
    <location>
        <begin position="334"/>
        <end position="390"/>
    </location>
</feature>
<dbReference type="AlphaFoldDB" id="A0A8S1LAT1"/>
<evidence type="ECO:0000313" key="2">
    <source>
        <dbReference type="EMBL" id="CAD8064189.1"/>
    </source>
</evidence>
<dbReference type="Proteomes" id="UP000692954">
    <property type="component" value="Unassembled WGS sequence"/>
</dbReference>
<keyword evidence="1" id="KW-0175">Coiled coil</keyword>
<reference evidence="2" key="1">
    <citation type="submission" date="2021-01" db="EMBL/GenBank/DDBJ databases">
        <authorList>
            <consortium name="Genoscope - CEA"/>
            <person name="William W."/>
        </authorList>
    </citation>
    <scope>NUCLEOTIDE SEQUENCE</scope>
</reference>
<feature type="coiled-coil region" evidence="1">
    <location>
        <begin position="103"/>
        <end position="194"/>
    </location>
</feature>
<comment type="caution">
    <text evidence="2">The sequence shown here is derived from an EMBL/GenBank/DDBJ whole genome shotgun (WGS) entry which is preliminary data.</text>
</comment>
<name>A0A8S1LAT1_9CILI</name>
<sequence>MFLRVYRVKEEKQTLQLDYNQVRNQLEQSLKNYEILQSQQLIIQKAEYLPGTDVKNQTRSQHHQKLLLVDSKLRRQILILRLIREIRIIKEIRKLSTIKSFEIKGLQKDLEFEQNRRNFKKKRMKQIYNYFSKEKIKQLEQQLQEVNTKNQELNREKVILETKINIDTQNVERLNELFQQNLQLEKRIADYKVQVGSSNDQIKKLQSTSQIEIRGQIINGQDLVSAERIQNYEIKIIKLNAELVNFQQLLNENQKQLSDVKEKCHQNYQKIMELEKNVEDLTYLLKEKERLIKEREQNINQISIKYQESKRVQIIYQHIKKYKEIAQQVDPKKVLEIDSEIFKVEERLSALEEQRNQEQIREEEQRQKELDVRQKKLKQEQQQYSDLLQKSKVQKYKTIQFLKMQMLESHGIIEVGLLLNRCNLVYGSLQTIGYVMYQRKFEDNKDQNKQRLFMGNYWLLRF</sequence>
<evidence type="ECO:0000256" key="1">
    <source>
        <dbReference type="SAM" id="Coils"/>
    </source>
</evidence>
<keyword evidence="3" id="KW-1185">Reference proteome</keyword>
<accession>A0A8S1LAT1</accession>